<dbReference type="PANTHER" id="PTHR43798">
    <property type="entry name" value="MONOACYLGLYCEROL LIPASE"/>
    <property type="match status" value="1"/>
</dbReference>
<reference evidence="2 3" key="1">
    <citation type="journal article" date="2013" name="Genome Biol.">
        <title>Genome of Acanthamoeba castellanii highlights extensive lateral gene transfer and early evolution of tyrosine kinase signaling.</title>
        <authorList>
            <person name="Clarke M."/>
            <person name="Lohan A.J."/>
            <person name="Liu B."/>
            <person name="Lagkouvardos I."/>
            <person name="Roy S."/>
            <person name="Zafar N."/>
            <person name="Bertelli C."/>
            <person name="Schilde C."/>
            <person name="Kianianmomeni A."/>
            <person name="Burglin T.R."/>
            <person name="Frech C."/>
            <person name="Turcotte B."/>
            <person name="Kopec K.O."/>
            <person name="Synnott J.M."/>
            <person name="Choo C."/>
            <person name="Paponov I."/>
            <person name="Finkler A."/>
            <person name="Soon Heng Tan C."/>
            <person name="Hutchins A.P."/>
            <person name="Weinmeier T."/>
            <person name="Rattei T."/>
            <person name="Chu J.S."/>
            <person name="Gimenez G."/>
            <person name="Irimia M."/>
            <person name="Rigden D.J."/>
            <person name="Fitzpatrick D.A."/>
            <person name="Lorenzo-Morales J."/>
            <person name="Bateman A."/>
            <person name="Chiu C.H."/>
            <person name="Tang P."/>
            <person name="Hegemann P."/>
            <person name="Fromm H."/>
            <person name="Raoult D."/>
            <person name="Greub G."/>
            <person name="Miranda-Saavedra D."/>
            <person name="Chen N."/>
            <person name="Nash P."/>
            <person name="Ginger M.L."/>
            <person name="Horn M."/>
            <person name="Schaap P."/>
            <person name="Caler L."/>
            <person name="Loftus B."/>
        </authorList>
    </citation>
    <scope>NUCLEOTIDE SEQUENCE [LARGE SCALE GENOMIC DNA]</scope>
    <source>
        <strain evidence="2 3">Neff</strain>
    </source>
</reference>
<feature type="domain" description="AB hydrolase-1" evidence="1">
    <location>
        <begin position="12"/>
        <end position="213"/>
    </location>
</feature>
<dbReference type="OrthoDB" id="428974at2759"/>
<dbReference type="EMBL" id="KB007887">
    <property type="protein sequence ID" value="ELR22166.1"/>
    <property type="molecule type" value="Genomic_DNA"/>
</dbReference>
<dbReference type="InterPro" id="IPR050266">
    <property type="entry name" value="AB_hydrolase_sf"/>
</dbReference>
<evidence type="ECO:0000313" key="3">
    <source>
        <dbReference type="Proteomes" id="UP000011083"/>
    </source>
</evidence>
<dbReference type="Pfam" id="PF12697">
    <property type="entry name" value="Abhydrolase_6"/>
    <property type="match status" value="1"/>
</dbReference>
<gene>
    <name evidence="2" type="ORF">ACA1_125950</name>
</gene>
<proteinExistence type="predicted"/>
<organism evidence="2 3">
    <name type="scientific">Acanthamoeba castellanii (strain ATCC 30010 / Neff)</name>
    <dbReference type="NCBI Taxonomy" id="1257118"/>
    <lineage>
        <taxon>Eukaryota</taxon>
        <taxon>Amoebozoa</taxon>
        <taxon>Discosea</taxon>
        <taxon>Longamoebia</taxon>
        <taxon>Centramoebida</taxon>
        <taxon>Acanthamoebidae</taxon>
        <taxon>Acanthamoeba</taxon>
    </lineage>
</organism>
<name>L8HCR9_ACACF</name>
<protein>
    <recommendedName>
        <fullName evidence="1">AB hydrolase-1 domain-containing protein</fullName>
    </recommendedName>
</protein>
<dbReference type="STRING" id="1257118.L8HCR9"/>
<dbReference type="Proteomes" id="UP000011083">
    <property type="component" value="Unassembled WGS sequence"/>
</dbReference>
<dbReference type="RefSeq" id="XP_004348680.1">
    <property type="nucleotide sequence ID" value="XM_004348630.1"/>
</dbReference>
<dbReference type="SUPFAM" id="SSF53474">
    <property type="entry name" value="alpha/beta-Hydrolases"/>
    <property type="match status" value="1"/>
</dbReference>
<dbReference type="KEGG" id="acan:ACA1_125950"/>
<dbReference type="VEuPathDB" id="AmoebaDB:ACA1_125950"/>
<dbReference type="InterPro" id="IPR029058">
    <property type="entry name" value="AB_hydrolase_fold"/>
</dbReference>
<evidence type="ECO:0000313" key="2">
    <source>
        <dbReference type="EMBL" id="ELR22166.1"/>
    </source>
</evidence>
<dbReference type="Gene3D" id="3.40.50.1820">
    <property type="entry name" value="alpha/beta hydrolase"/>
    <property type="match status" value="2"/>
</dbReference>
<evidence type="ECO:0000259" key="1">
    <source>
        <dbReference type="Pfam" id="PF12697"/>
    </source>
</evidence>
<sequence length="224" mass="24874">MTKNASDQSCSSSTQWQAQIDHFKETHDVLAFDMVGHGQSNAVGDWYGYATAHLLQDLLAIVQRFVDPKREDNVLVAHSYGTVIAVKLLAHLHRHHVEESNGSGEDEGAAAGARNAYLPSFALEWIRPVMGKGFVDKAWHPATDRELVLREANIAATNPMHLEDDASLIVGARFLFISGINDEWLQDMNSVLVEVLDQSGHMPHMEVPRTVNALIQDLVVHHEL</sequence>
<accession>L8HCR9</accession>
<dbReference type="InterPro" id="IPR000073">
    <property type="entry name" value="AB_hydrolase_1"/>
</dbReference>
<keyword evidence="3" id="KW-1185">Reference proteome</keyword>
<dbReference type="AlphaFoldDB" id="L8HCR9"/>
<dbReference type="GeneID" id="14923101"/>